<protein>
    <recommendedName>
        <fullName evidence="1">glutathione transferase</fullName>
        <ecNumber evidence="1">2.5.1.18</ecNumber>
    </recommendedName>
</protein>
<proteinExistence type="inferred from homology"/>
<comment type="caution">
    <text evidence="8">The sequence shown here is derived from an EMBL/GenBank/DDBJ whole genome shotgun (WGS) entry which is preliminary data.</text>
</comment>
<name>A0AAD4K9E4_9MUSC</name>
<evidence type="ECO:0000259" key="7">
    <source>
        <dbReference type="PROSITE" id="PS50405"/>
    </source>
</evidence>
<dbReference type="GO" id="GO:0004364">
    <property type="term" value="F:glutathione transferase activity"/>
    <property type="evidence" value="ECO:0007669"/>
    <property type="project" value="UniProtKB-EC"/>
</dbReference>
<dbReference type="InterPro" id="IPR036282">
    <property type="entry name" value="Glutathione-S-Trfase_C_sf"/>
</dbReference>
<dbReference type="InterPro" id="IPR004045">
    <property type="entry name" value="Glutathione_S-Trfase_N"/>
</dbReference>
<dbReference type="PROSITE" id="PS50404">
    <property type="entry name" value="GST_NTER"/>
    <property type="match status" value="1"/>
</dbReference>
<dbReference type="GO" id="GO:0006749">
    <property type="term" value="P:glutathione metabolic process"/>
    <property type="evidence" value="ECO:0007669"/>
    <property type="project" value="TreeGrafter"/>
</dbReference>
<dbReference type="SFLD" id="SFLDG00363">
    <property type="entry name" value="AMPS_(cytGST):_Alpha-__Mu-__Pi"/>
    <property type="match status" value="1"/>
</dbReference>
<evidence type="ECO:0000256" key="1">
    <source>
        <dbReference type="ARBA" id="ARBA00012452"/>
    </source>
</evidence>
<comment type="catalytic activity">
    <reaction evidence="4">
        <text>RX + glutathione = an S-substituted glutathione + a halide anion + H(+)</text>
        <dbReference type="Rhea" id="RHEA:16437"/>
        <dbReference type="ChEBI" id="CHEBI:15378"/>
        <dbReference type="ChEBI" id="CHEBI:16042"/>
        <dbReference type="ChEBI" id="CHEBI:17792"/>
        <dbReference type="ChEBI" id="CHEBI:57925"/>
        <dbReference type="ChEBI" id="CHEBI:90779"/>
        <dbReference type="EC" id="2.5.1.18"/>
    </reaction>
</comment>
<dbReference type="Pfam" id="PF14497">
    <property type="entry name" value="GST_C_3"/>
    <property type="match status" value="1"/>
</dbReference>
<organism evidence="8 9">
    <name type="scientific">Drosophila rubida</name>
    <dbReference type="NCBI Taxonomy" id="30044"/>
    <lineage>
        <taxon>Eukaryota</taxon>
        <taxon>Metazoa</taxon>
        <taxon>Ecdysozoa</taxon>
        <taxon>Arthropoda</taxon>
        <taxon>Hexapoda</taxon>
        <taxon>Insecta</taxon>
        <taxon>Pterygota</taxon>
        <taxon>Neoptera</taxon>
        <taxon>Endopterygota</taxon>
        <taxon>Diptera</taxon>
        <taxon>Brachycera</taxon>
        <taxon>Muscomorpha</taxon>
        <taxon>Ephydroidea</taxon>
        <taxon>Drosophilidae</taxon>
        <taxon>Drosophila</taxon>
    </lineage>
</organism>
<dbReference type="Gene3D" id="1.20.1050.10">
    <property type="match status" value="2"/>
</dbReference>
<keyword evidence="2" id="KW-0808">Transferase</keyword>
<feature type="domain" description="GST N-terminal" evidence="6">
    <location>
        <begin position="45"/>
        <end position="122"/>
    </location>
</feature>
<sequence length="269" mass="29799">MADEPQAPAAEGAAPAEGAPPAEGEAAPPADGEAAPLEPTEPIKHSYTLFYFNVKALAEPLRYLFAYGAIEYEDVRVTRDEWPALKPTMPMGQMPVLEVDGKRVHQSISMARFLAKTVGLCGATPWEDLQIDIVVDTINDFRLSSEQFVSYEPEDEIKEKKLVTLNAEVIPFYLEKLEQTVKDNDGHLALGKVSVPQRLASCNLPTTNLPPPSQLTWADVYFAGITDYMNYMVKRDLLEPYPALRGVVDAINALEPIKAWIEKRPVTEV</sequence>
<dbReference type="CDD" id="cd03192">
    <property type="entry name" value="GST_C_Sigma_like"/>
    <property type="match status" value="1"/>
</dbReference>
<evidence type="ECO:0000256" key="5">
    <source>
        <dbReference type="SAM" id="MobiDB-lite"/>
    </source>
</evidence>
<reference evidence="8" key="1">
    <citation type="journal article" date="2021" name="Mol. Ecol. Resour.">
        <title>Phylogenomic analyses of the genus Drosophila reveals genomic signals of climate adaptation.</title>
        <authorList>
            <person name="Li F."/>
            <person name="Rane R.V."/>
            <person name="Luria V."/>
            <person name="Xiong Z."/>
            <person name="Chen J."/>
            <person name="Li Z."/>
            <person name="Catullo R.A."/>
            <person name="Griffin P.C."/>
            <person name="Schiffer M."/>
            <person name="Pearce S."/>
            <person name="Lee S.F."/>
            <person name="McElroy K."/>
            <person name="Stocker A."/>
            <person name="Shirriffs J."/>
            <person name="Cockerell F."/>
            <person name="Coppin C."/>
            <person name="Sgro C.M."/>
            <person name="Karger A."/>
            <person name="Cain J.W."/>
            <person name="Weber J.A."/>
            <person name="Santpere G."/>
            <person name="Kirschner M.W."/>
            <person name="Hoffmann A.A."/>
            <person name="Oakeshott J.G."/>
            <person name="Zhang G."/>
        </authorList>
    </citation>
    <scope>NUCLEOTIDE SEQUENCE</scope>
    <source>
        <strain evidence="8">BGI-SZ-2011g</strain>
    </source>
</reference>
<evidence type="ECO:0000313" key="8">
    <source>
        <dbReference type="EMBL" id="KAH8384827.1"/>
    </source>
</evidence>
<dbReference type="PANTHER" id="PTHR11571:SF224">
    <property type="entry name" value="HEMATOPOIETIC PROSTAGLANDIN D SYNTHASE"/>
    <property type="match status" value="1"/>
</dbReference>
<gene>
    <name evidence="8" type="ORF">KR093_009187</name>
</gene>
<dbReference type="AlphaFoldDB" id="A0AAD4K9E4"/>
<dbReference type="SFLD" id="SFLDG01205">
    <property type="entry name" value="AMPS.1"/>
    <property type="match status" value="1"/>
</dbReference>
<dbReference type="Proteomes" id="UP001200034">
    <property type="component" value="Unassembled WGS sequence"/>
</dbReference>
<dbReference type="Pfam" id="PF02798">
    <property type="entry name" value="GST_N"/>
    <property type="match status" value="1"/>
</dbReference>
<evidence type="ECO:0000256" key="3">
    <source>
        <dbReference type="ARBA" id="ARBA00038317"/>
    </source>
</evidence>
<dbReference type="SFLD" id="SFLDS00019">
    <property type="entry name" value="Glutathione_Transferase_(cytos"/>
    <property type="match status" value="1"/>
</dbReference>
<dbReference type="InterPro" id="IPR004046">
    <property type="entry name" value="GST_C"/>
</dbReference>
<dbReference type="InterPro" id="IPR040079">
    <property type="entry name" value="Glutathione_S-Trfase"/>
</dbReference>
<evidence type="ECO:0000256" key="2">
    <source>
        <dbReference type="ARBA" id="ARBA00022679"/>
    </source>
</evidence>
<dbReference type="FunFam" id="3.40.30.10:FF:000035">
    <property type="entry name" value="hematopoietic prostaglandin D synthase"/>
    <property type="match status" value="1"/>
</dbReference>
<dbReference type="GO" id="GO:0004602">
    <property type="term" value="F:glutathione peroxidase activity"/>
    <property type="evidence" value="ECO:0007669"/>
    <property type="project" value="UniProtKB-ARBA"/>
</dbReference>
<dbReference type="CDD" id="cd03039">
    <property type="entry name" value="GST_N_Sigma_like"/>
    <property type="match status" value="1"/>
</dbReference>
<keyword evidence="9" id="KW-1185">Reference proteome</keyword>
<feature type="domain" description="GST C-terminal" evidence="7">
    <location>
        <begin position="124"/>
        <end position="269"/>
    </location>
</feature>
<dbReference type="EC" id="2.5.1.18" evidence="1"/>
<dbReference type="EMBL" id="JAJJHW010000681">
    <property type="protein sequence ID" value="KAH8384827.1"/>
    <property type="molecule type" value="Genomic_DNA"/>
</dbReference>
<evidence type="ECO:0000256" key="4">
    <source>
        <dbReference type="ARBA" id="ARBA00047960"/>
    </source>
</evidence>
<feature type="compositionally biased region" description="Low complexity" evidence="5">
    <location>
        <begin position="1"/>
        <end position="38"/>
    </location>
</feature>
<dbReference type="InterPro" id="IPR050213">
    <property type="entry name" value="GST_superfamily"/>
</dbReference>
<dbReference type="Gene3D" id="3.40.30.10">
    <property type="entry name" value="Glutaredoxin"/>
    <property type="match status" value="1"/>
</dbReference>
<dbReference type="PROSITE" id="PS50405">
    <property type="entry name" value="GST_CTER"/>
    <property type="match status" value="1"/>
</dbReference>
<dbReference type="PANTHER" id="PTHR11571">
    <property type="entry name" value="GLUTATHIONE S-TRANSFERASE"/>
    <property type="match status" value="1"/>
</dbReference>
<feature type="region of interest" description="Disordered" evidence="5">
    <location>
        <begin position="1"/>
        <end position="39"/>
    </location>
</feature>
<accession>A0AAD4K9E4</accession>
<evidence type="ECO:0000313" key="9">
    <source>
        <dbReference type="Proteomes" id="UP001200034"/>
    </source>
</evidence>
<dbReference type="SUPFAM" id="SSF47616">
    <property type="entry name" value="GST C-terminal domain-like"/>
    <property type="match status" value="1"/>
</dbReference>
<comment type="similarity">
    <text evidence="3">Belongs to the GST superfamily. Sigma family.</text>
</comment>
<dbReference type="SUPFAM" id="SSF52833">
    <property type="entry name" value="Thioredoxin-like"/>
    <property type="match status" value="1"/>
</dbReference>
<evidence type="ECO:0000259" key="6">
    <source>
        <dbReference type="PROSITE" id="PS50404"/>
    </source>
</evidence>
<dbReference type="InterPro" id="IPR036249">
    <property type="entry name" value="Thioredoxin-like_sf"/>
</dbReference>
<dbReference type="InterPro" id="IPR010987">
    <property type="entry name" value="Glutathione-S-Trfase_C-like"/>
</dbReference>